<accession>A0A3M6W7E6</accession>
<reference evidence="2 3" key="1">
    <citation type="journal article" date="2018" name="BMC Genomics">
        <title>Genomic evidence for intraspecific hybridization in a clonal and extremely halotolerant yeast.</title>
        <authorList>
            <person name="Gostincar C."/>
            <person name="Stajich J.E."/>
            <person name="Zupancic J."/>
            <person name="Zalar P."/>
            <person name="Gunde-Cimerman N."/>
        </authorList>
    </citation>
    <scope>NUCLEOTIDE SEQUENCE [LARGE SCALE GENOMIC DNA]</scope>
    <source>
        <strain evidence="2 3">EXF-6656</strain>
    </source>
</reference>
<feature type="region of interest" description="Disordered" evidence="1">
    <location>
        <begin position="1"/>
        <end position="42"/>
    </location>
</feature>
<organism evidence="2 3">
    <name type="scientific">Hortaea werneckii</name>
    <name type="common">Black yeast</name>
    <name type="synonym">Cladosporium werneckii</name>
    <dbReference type="NCBI Taxonomy" id="91943"/>
    <lineage>
        <taxon>Eukaryota</taxon>
        <taxon>Fungi</taxon>
        <taxon>Dikarya</taxon>
        <taxon>Ascomycota</taxon>
        <taxon>Pezizomycotina</taxon>
        <taxon>Dothideomycetes</taxon>
        <taxon>Dothideomycetidae</taxon>
        <taxon>Mycosphaerellales</taxon>
        <taxon>Teratosphaeriaceae</taxon>
        <taxon>Hortaea</taxon>
    </lineage>
</organism>
<feature type="compositionally biased region" description="Basic and acidic residues" evidence="1">
    <location>
        <begin position="27"/>
        <end position="42"/>
    </location>
</feature>
<evidence type="ECO:0000313" key="3">
    <source>
        <dbReference type="Proteomes" id="UP000281245"/>
    </source>
</evidence>
<dbReference type="AlphaFoldDB" id="A0A3M6W7E6"/>
<evidence type="ECO:0000256" key="1">
    <source>
        <dbReference type="SAM" id="MobiDB-lite"/>
    </source>
</evidence>
<gene>
    <name evidence="2" type="ORF">D0869_12537</name>
</gene>
<dbReference type="EMBL" id="QWIJ01001515">
    <property type="protein sequence ID" value="RMX74494.1"/>
    <property type="molecule type" value="Genomic_DNA"/>
</dbReference>
<dbReference type="Proteomes" id="UP000281245">
    <property type="component" value="Unassembled WGS sequence"/>
</dbReference>
<proteinExistence type="predicted"/>
<sequence>MTQFSRVSHSPQQRAQPVYDNRINVDQGREVQQDHKSPDDLNVRPLFFCPSVALFFGPVEEPLVPEHEYRERKVEQARREGG</sequence>
<feature type="compositionally biased region" description="Polar residues" evidence="1">
    <location>
        <begin position="1"/>
        <end position="15"/>
    </location>
</feature>
<name>A0A3M6W7E6_HORWE</name>
<evidence type="ECO:0000313" key="2">
    <source>
        <dbReference type="EMBL" id="RMX74494.1"/>
    </source>
</evidence>
<comment type="caution">
    <text evidence="2">The sequence shown here is derived from an EMBL/GenBank/DDBJ whole genome shotgun (WGS) entry which is preliminary data.</text>
</comment>
<dbReference type="OrthoDB" id="10301666at2759"/>
<protein>
    <submittedName>
        <fullName evidence="2">Uncharacterized protein</fullName>
    </submittedName>
</protein>